<evidence type="ECO:0000256" key="1">
    <source>
        <dbReference type="ARBA" id="ARBA00004141"/>
    </source>
</evidence>
<keyword evidence="5" id="KW-1133">Transmembrane helix</keyword>
<feature type="domain" description="Ketoreductase" evidence="10">
    <location>
        <begin position="10"/>
        <end position="197"/>
    </location>
</feature>
<evidence type="ECO:0000256" key="3">
    <source>
        <dbReference type="ARBA" id="ARBA00022692"/>
    </source>
</evidence>
<dbReference type="PANTHER" id="PTHR24322">
    <property type="entry name" value="PKSB"/>
    <property type="match status" value="1"/>
</dbReference>
<dbReference type="GO" id="GO:0006720">
    <property type="term" value="P:isoprenoid metabolic process"/>
    <property type="evidence" value="ECO:0007669"/>
    <property type="project" value="UniProtKB-ARBA"/>
</dbReference>
<evidence type="ECO:0000256" key="4">
    <source>
        <dbReference type="ARBA" id="ARBA00022857"/>
    </source>
</evidence>
<dbReference type="CDD" id="cd05339">
    <property type="entry name" value="17beta-HSDXI-like_SDR_c"/>
    <property type="match status" value="1"/>
</dbReference>
<dbReference type="PRINTS" id="PR00080">
    <property type="entry name" value="SDRFAMILY"/>
</dbReference>
<evidence type="ECO:0000256" key="9">
    <source>
        <dbReference type="RuleBase" id="RU000363"/>
    </source>
</evidence>
<gene>
    <name evidence="11" type="ORF">AB5L97_16425</name>
</gene>
<keyword evidence="4" id="KW-0521">NADP</keyword>
<evidence type="ECO:0000256" key="5">
    <source>
        <dbReference type="ARBA" id="ARBA00022989"/>
    </source>
</evidence>
<organism evidence="11">
    <name type="scientific">Sinomonas puerhi</name>
    <dbReference type="NCBI Taxonomy" id="3238584"/>
    <lineage>
        <taxon>Bacteria</taxon>
        <taxon>Bacillati</taxon>
        <taxon>Actinomycetota</taxon>
        <taxon>Actinomycetes</taxon>
        <taxon>Micrococcales</taxon>
        <taxon>Micrococcaceae</taxon>
        <taxon>Sinomonas</taxon>
    </lineage>
</organism>
<dbReference type="InterPro" id="IPR020904">
    <property type="entry name" value="Sc_DH/Rdtase_CS"/>
</dbReference>
<evidence type="ECO:0000313" key="11">
    <source>
        <dbReference type="EMBL" id="XDP44834.1"/>
    </source>
</evidence>
<dbReference type="PANTHER" id="PTHR24322:SF736">
    <property type="entry name" value="RETINOL DEHYDROGENASE 10"/>
    <property type="match status" value="1"/>
</dbReference>
<sequence length="284" mass="29962">MYRGTRLRGTRVLITGGASGIGRLMALESARRGAEVVIWDLSADGGAAVAAEIVAAGGLASSYSVDVTDTAHVGEAARQTGDVDVVVNNAGVVSGKTLLEASESALRRTLEVNVLALYWVTRAFLPGMIARGRGTVVTIASAAGLVGVARQTDYSASKFGAFGFTESLRAELRADGHDVGTLVVCPYYINTGMFEGVETKFPALLPILEEHDVALKVIDGIESGREQIILPPFARLVPLMRFLPTRAFDRVADFFGINHTMDHFVGRAGAKRVAAGKAEAAAEK</sequence>
<evidence type="ECO:0000256" key="7">
    <source>
        <dbReference type="ARBA" id="ARBA00023098"/>
    </source>
</evidence>
<dbReference type="InterPro" id="IPR036291">
    <property type="entry name" value="NAD(P)-bd_dom_sf"/>
</dbReference>
<dbReference type="SUPFAM" id="SSF51735">
    <property type="entry name" value="NAD(P)-binding Rossmann-fold domains"/>
    <property type="match status" value="1"/>
</dbReference>
<reference evidence="11" key="1">
    <citation type="submission" date="2024-07" db="EMBL/GenBank/DDBJ databases">
        <authorList>
            <person name="fu j."/>
        </authorList>
    </citation>
    <scope>NUCLEOTIDE SEQUENCE</scope>
    <source>
        <strain evidence="11">P10A9</strain>
    </source>
</reference>
<comment type="subcellular location">
    <subcellularLocation>
        <location evidence="1">Membrane</location>
        <topology evidence="1">Multi-pass membrane protein</topology>
    </subcellularLocation>
</comment>
<dbReference type="InterPro" id="IPR002347">
    <property type="entry name" value="SDR_fam"/>
</dbReference>
<dbReference type="KEGG" id="spue:AB5L97_16425"/>
<protein>
    <submittedName>
        <fullName evidence="11">SDR family oxidoreductase</fullName>
    </submittedName>
</protein>
<dbReference type="GO" id="GO:0016616">
    <property type="term" value="F:oxidoreductase activity, acting on the CH-OH group of donors, NAD or NADP as acceptor"/>
    <property type="evidence" value="ECO:0007669"/>
    <property type="project" value="TreeGrafter"/>
</dbReference>
<evidence type="ECO:0000256" key="8">
    <source>
        <dbReference type="ARBA" id="ARBA00023136"/>
    </source>
</evidence>
<dbReference type="PRINTS" id="PR00081">
    <property type="entry name" value="GDHRDH"/>
</dbReference>
<keyword evidence="7" id="KW-0443">Lipid metabolism</keyword>
<dbReference type="GO" id="GO:0042445">
    <property type="term" value="P:hormone metabolic process"/>
    <property type="evidence" value="ECO:0007669"/>
    <property type="project" value="UniProtKB-ARBA"/>
</dbReference>
<keyword evidence="6" id="KW-0560">Oxidoreductase</keyword>
<dbReference type="AlphaFoldDB" id="A0AB39L3D6"/>
<dbReference type="FunFam" id="3.40.50.720:FF:000131">
    <property type="entry name" value="Short-chain dehydrogenase/reductase 3"/>
    <property type="match status" value="1"/>
</dbReference>
<keyword evidence="8" id="KW-0472">Membrane</keyword>
<dbReference type="Gene3D" id="3.40.50.720">
    <property type="entry name" value="NAD(P)-binding Rossmann-like Domain"/>
    <property type="match status" value="1"/>
</dbReference>
<dbReference type="GO" id="GO:0016020">
    <property type="term" value="C:membrane"/>
    <property type="evidence" value="ECO:0007669"/>
    <property type="project" value="UniProtKB-SubCell"/>
</dbReference>
<name>A0AB39L3D6_9MICC</name>
<dbReference type="RefSeq" id="WP_369045450.1">
    <property type="nucleotide sequence ID" value="NZ_CP163302.1"/>
</dbReference>
<dbReference type="PROSITE" id="PS00061">
    <property type="entry name" value="ADH_SHORT"/>
    <property type="match status" value="1"/>
</dbReference>
<evidence type="ECO:0000259" key="10">
    <source>
        <dbReference type="SMART" id="SM00822"/>
    </source>
</evidence>
<proteinExistence type="inferred from homology"/>
<dbReference type="GO" id="GO:0006066">
    <property type="term" value="P:alcohol metabolic process"/>
    <property type="evidence" value="ECO:0007669"/>
    <property type="project" value="UniProtKB-ARBA"/>
</dbReference>
<evidence type="ECO:0000256" key="2">
    <source>
        <dbReference type="ARBA" id="ARBA00006484"/>
    </source>
</evidence>
<accession>A0AB39L3D6</accession>
<evidence type="ECO:0000256" key="6">
    <source>
        <dbReference type="ARBA" id="ARBA00023002"/>
    </source>
</evidence>
<keyword evidence="3" id="KW-0812">Transmembrane</keyword>
<dbReference type="EMBL" id="CP163302">
    <property type="protein sequence ID" value="XDP44834.1"/>
    <property type="molecule type" value="Genomic_DNA"/>
</dbReference>
<dbReference type="SMART" id="SM00822">
    <property type="entry name" value="PKS_KR"/>
    <property type="match status" value="1"/>
</dbReference>
<dbReference type="Pfam" id="PF00106">
    <property type="entry name" value="adh_short"/>
    <property type="match status" value="1"/>
</dbReference>
<comment type="similarity">
    <text evidence="2 9">Belongs to the short-chain dehydrogenases/reductases (SDR) family.</text>
</comment>
<dbReference type="InterPro" id="IPR057326">
    <property type="entry name" value="KR_dom"/>
</dbReference>